<name>A0A076PTR3_COMTE</name>
<dbReference type="AlphaFoldDB" id="A0A076PTR3"/>
<sequence length="81" mass="9400">MSLENTFERPRNYKSMVHTEKNPSIELLMDQVMVIALIWTLASNDALEPSAKEKYKARVVLEQDHLRTMLQKALTAKDRVL</sequence>
<dbReference type="EMBL" id="CP006704">
    <property type="protein sequence ID" value="AIJ47080.1"/>
    <property type="molecule type" value="Genomic_DNA"/>
</dbReference>
<protein>
    <submittedName>
        <fullName evidence="1">Uncharacterized protein</fullName>
    </submittedName>
</protein>
<evidence type="ECO:0000313" key="1">
    <source>
        <dbReference type="EMBL" id="AIJ47080.1"/>
    </source>
</evidence>
<gene>
    <name evidence="1" type="ORF">O987_14830</name>
</gene>
<organism evidence="1 2">
    <name type="scientific">Comamonas testosteroni TK102</name>
    <dbReference type="NCBI Taxonomy" id="1392005"/>
    <lineage>
        <taxon>Bacteria</taxon>
        <taxon>Pseudomonadati</taxon>
        <taxon>Pseudomonadota</taxon>
        <taxon>Betaproteobacteria</taxon>
        <taxon>Burkholderiales</taxon>
        <taxon>Comamonadaceae</taxon>
        <taxon>Comamonas</taxon>
    </lineage>
</organism>
<dbReference type="HOGENOM" id="CLU_2567976_0_0_4"/>
<evidence type="ECO:0000313" key="2">
    <source>
        <dbReference type="Proteomes" id="UP000028782"/>
    </source>
</evidence>
<dbReference type="RefSeq" id="WP_029158329.1">
    <property type="nucleotide sequence ID" value="NZ_CP006704.1"/>
</dbReference>
<dbReference type="Proteomes" id="UP000028782">
    <property type="component" value="Chromosome"/>
</dbReference>
<accession>A0A076PTR3</accession>
<reference evidence="1 2" key="1">
    <citation type="journal article" date="2014" name="Genome Announc.">
        <title>Complete Genome Sequence of Polychlorinated Biphenyl Degrader Comamonas testosteroni TK102 (NBRC 109938).</title>
        <authorList>
            <person name="Fukuda K."/>
            <person name="Hosoyama A."/>
            <person name="Tsuchikane K."/>
            <person name="Ohji S."/>
            <person name="Yamazoe A."/>
            <person name="Fujita N."/>
            <person name="Shintani M."/>
            <person name="Kimbara K."/>
        </authorList>
    </citation>
    <scope>NUCLEOTIDE SEQUENCE [LARGE SCALE GENOMIC DNA]</scope>
    <source>
        <strain evidence="1">TK102</strain>
    </source>
</reference>
<dbReference type="KEGG" id="ctes:O987_14830"/>
<proteinExistence type="predicted"/>